<evidence type="ECO:0000256" key="12">
    <source>
        <dbReference type="ARBA" id="ARBA00023136"/>
    </source>
</evidence>
<feature type="transmembrane region" description="Helical" evidence="13">
    <location>
        <begin position="97"/>
        <end position="120"/>
    </location>
</feature>
<dbReference type="Proteomes" id="UP000535838">
    <property type="component" value="Unassembled WGS sequence"/>
</dbReference>
<evidence type="ECO:0000313" key="16">
    <source>
        <dbReference type="Proteomes" id="UP000535838"/>
    </source>
</evidence>
<feature type="transmembrane region" description="Helical" evidence="13">
    <location>
        <begin position="165"/>
        <end position="186"/>
    </location>
</feature>
<evidence type="ECO:0000256" key="3">
    <source>
        <dbReference type="ARBA" id="ARBA00022448"/>
    </source>
</evidence>
<dbReference type="CDD" id="cd03216">
    <property type="entry name" value="ABC_Carb_Monos_I"/>
    <property type="match status" value="1"/>
</dbReference>
<keyword evidence="5" id="KW-0762">Sugar transport</keyword>
<accession>A0A841SZH6</accession>
<dbReference type="GO" id="GO:0022857">
    <property type="term" value="F:transmembrane transporter activity"/>
    <property type="evidence" value="ECO:0007669"/>
    <property type="project" value="InterPro"/>
</dbReference>
<dbReference type="SUPFAM" id="SSF52540">
    <property type="entry name" value="P-loop containing nucleoside triphosphate hydrolases"/>
    <property type="match status" value="2"/>
</dbReference>
<dbReference type="InterPro" id="IPR050107">
    <property type="entry name" value="ABC_carbohydrate_import_ATPase"/>
</dbReference>
<keyword evidence="4" id="KW-1003">Cell membrane</keyword>
<evidence type="ECO:0000256" key="8">
    <source>
        <dbReference type="ARBA" id="ARBA00022741"/>
    </source>
</evidence>
<feature type="transmembrane region" description="Helical" evidence="13">
    <location>
        <begin position="256"/>
        <end position="284"/>
    </location>
</feature>
<dbReference type="Pfam" id="PF02653">
    <property type="entry name" value="BPD_transp_2"/>
    <property type="match status" value="1"/>
</dbReference>
<dbReference type="Gene3D" id="3.40.50.300">
    <property type="entry name" value="P-loop containing nucleotide triphosphate hydrolases"/>
    <property type="match status" value="2"/>
</dbReference>
<dbReference type="PROSITE" id="PS00211">
    <property type="entry name" value="ABC_TRANSPORTER_1"/>
    <property type="match status" value="1"/>
</dbReference>
<keyword evidence="7" id="KW-0677">Repeat</keyword>
<reference evidence="15 16" key="1">
    <citation type="submission" date="2020-08" db="EMBL/GenBank/DDBJ databases">
        <title>Cohnella phylogeny.</title>
        <authorList>
            <person name="Dunlap C."/>
        </authorList>
    </citation>
    <scope>NUCLEOTIDE SEQUENCE [LARGE SCALE GENOMIC DNA]</scope>
    <source>
        <strain evidence="15 16">DSM 25241</strain>
    </source>
</reference>
<dbReference type="InterPro" id="IPR027417">
    <property type="entry name" value="P-loop_NTPase"/>
</dbReference>
<feature type="domain" description="ABC transporter" evidence="14">
    <location>
        <begin position="354"/>
        <end position="589"/>
    </location>
</feature>
<evidence type="ECO:0000256" key="2">
    <source>
        <dbReference type="ARBA" id="ARBA00004651"/>
    </source>
</evidence>
<keyword evidence="9 15" id="KW-0067">ATP-binding</keyword>
<comment type="caution">
    <text evidence="15">The sequence shown here is derived from an EMBL/GenBank/DDBJ whole genome shotgun (WGS) entry which is preliminary data.</text>
</comment>
<dbReference type="AlphaFoldDB" id="A0A841SZH6"/>
<dbReference type="RefSeq" id="WP_185120886.1">
    <property type="nucleotide sequence ID" value="NZ_JACJVQ010000014.1"/>
</dbReference>
<keyword evidence="3" id="KW-0813">Transport</keyword>
<evidence type="ECO:0000256" key="13">
    <source>
        <dbReference type="SAM" id="Phobius"/>
    </source>
</evidence>
<dbReference type="GO" id="GO:0005524">
    <property type="term" value="F:ATP binding"/>
    <property type="evidence" value="ECO:0007669"/>
    <property type="project" value="UniProtKB-KW"/>
</dbReference>
<keyword evidence="6 13" id="KW-0812">Transmembrane</keyword>
<dbReference type="GO" id="GO:0016887">
    <property type="term" value="F:ATP hydrolysis activity"/>
    <property type="evidence" value="ECO:0007669"/>
    <property type="project" value="InterPro"/>
</dbReference>
<evidence type="ECO:0000256" key="1">
    <source>
        <dbReference type="ARBA" id="ARBA00004202"/>
    </source>
</evidence>
<protein>
    <submittedName>
        <fullName evidence="15">ATP-binding cassette domain-containing protein</fullName>
    </submittedName>
</protein>
<evidence type="ECO:0000256" key="5">
    <source>
        <dbReference type="ARBA" id="ARBA00022597"/>
    </source>
</evidence>
<dbReference type="PANTHER" id="PTHR43790:SF3">
    <property type="entry name" value="D-ALLOSE IMPORT ATP-BINDING PROTEIN ALSA-RELATED"/>
    <property type="match status" value="1"/>
</dbReference>
<feature type="transmembrane region" description="Helical" evidence="13">
    <location>
        <begin position="20"/>
        <end position="37"/>
    </location>
</feature>
<evidence type="ECO:0000259" key="14">
    <source>
        <dbReference type="PROSITE" id="PS50893"/>
    </source>
</evidence>
<dbReference type="CDD" id="cd06579">
    <property type="entry name" value="TM_PBP1_transp_AraH_like"/>
    <property type="match status" value="1"/>
</dbReference>
<keyword evidence="8" id="KW-0547">Nucleotide-binding</keyword>
<feature type="transmembrane region" description="Helical" evidence="13">
    <location>
        <begin position="127"/>
        <end position="145"/>
    </location>
</feature>
<dbReference type="PROSITE" id="PS50893">
    <property type="entry name" value="ABC_TRANSPORTER_2"/>
    <property type="match status" value="2"/>
</dbReference>
<name>A0A841SZH6_9BACL</name>
<evidence type="ECO:0000256" key="4">
    <source>
        <dbReference type="ARBA" id="ARBA00022475"/>
    </source>
</evidence>
<comment type="subcellular location">
    <subcellularLocation>
        <location evidence="2">Cell membrane</location>
        <topology evidence="2">Multi-pass membrane protein</topology>
    </subcellularLocation>
    <subcellularLocation>
        <location evidence="1">Cell membrane</location>
        <topology evidence="1">Peripheral membrane protein</topology>
    </subcellularLocation>
</comment>
<dbReference type="FunFam" id="3.40.50.300:FF:000127">
    <property type="entry name" value="Ribose import ATP-binding protein RbsA"/>
    <property type="match status" value="1"/>
</dbReference>
<evidence type="ECO:0000256" key="10">
    <source>
        <dbReference type="ARBA" id="ARBA00022967"/>
    </source>
</evidence>
<dbReference type="InterPro" id="IPR001851">
    <property type="entry name" value="ABC_transp_permease"/>
</dbReference>
<dbReference type="CDD" id="cd03215">
    <property type="entry name" value="ABC_Carb_Monos_II"/>
    <property type="match status" value="1"/>
</dbReference>
<dbReference type="InterPro" id="IPR003439">
    <property type="entry name" value="ABC_transporter-like_ATP-bd"/>
</dbReference>
<feature type="domain" description="ABC transporter" evidence="14">
    <location>
        <begin position="588"/>
        <end position="843"/>
    </location>
</feature>
<evidence type="ECO:0000313" key="15">
    <source>
        <dbReference type="EMBL" id="MBB6635645.1"/>
    </source>
</evidence>
<dbReference type="Pfam" id="PF00005">
    <property type="entry name" value="ABC_tran"/>
    <property type="match status" value="2"/>
</dbReference>
<evidence type="ECO:0000256" key="7">
    <source>
        <dbReference type="ARBA" id="ARBA00022737"/>
    </source>
</evidence>
<dbReference type="InterPro" id="IPR017871">
    <property type="entry name" value="ABC_transporter-like_CS"/>
</dbReference>
<sequence>MKQQRWMTGLLRDRSGRINLTLVGTNLLFILGFGFMLDHFLAWGNFINMGHQMAITALIAFAMTAVILTKGIDLSVGSALALSGIVGAQAYESGVPPILALLIVVLTGAAVGALNGVLVTTFKISPFIATFGTMAMCKGAALSLSDSKSIQVTDPVMTWLGSKSFGSIPVSIFIVFLLLAIWWVTLNRTVLGRYIYATGGNDETTRASAISSRKIQFLAYLLSGASAGLAAILLIGRVQSAQPLAGNNLQFDVITAVVIGGTLLSGGVGSVMGTFLGAILVTIIRTGLSFYGASQEIIYMVTGGMILLSVILYQPNILKSLKVSFRKSAGVSPPDSRTVPIGGAATDSRGRHTLRLNGIGKLYSGVRALQNVSFHISSGEVVALVGENGAGKSTLVKIMTGVITPEEGTLELDGKEIQLRSPKAAREAGIGVIHQHYSLIPELSVYENLFIGREETTGGVLNKSEMKRVARELLDEFEIPLQPESKISTLTVGQMQLIEVLKATLGNPWLIIMDEPTSSLSKSESEKLYELIGKLTAKGVAIFFISHKMEELYKLCSRAIVMRDGQHVGDASLPETGEQEIIAMMVGRNIDSIFPYQEAIPKQIAIELDGIGDGERLKDATLRVREGEIVVLAGLMGAGRSEVLNALFGITKLRQGSIRVFGQKIERPNPKKMAALGLAYVPEDRHKSGFVPMFSVRYNMSLAWLRMQNRFGFVPLKEEKQLTDDLIRKLNVRPADPNKHTINLSGGNQQKVVLGKWLAVNPKILLLDDPTRGVDVGAKSEIHQLIAGLKAQGVAILIVSSELPEALGVADRIVVMHEGRSVAELAHGASEKEVMHYALGMHLSAR</sequence>
<keyword evidence="16" id="KW-1185">Reference proteome</keyword>
<dbReference type="InterPro" id="IPR003593">
    <property type="entry name" value="AAA+_ATPase"/>
</dbReference>
<evidence type="ECO:0000256" key="6">
    <source>
        <dbReference type="ARBA" id="ARBA00022692"/>
    </source>
</evidence>
<dbReference type="SMART" id="SM00382">
    <property type="entry name" value="AAA"/>
    <property type="match status" value="2"/>
</dbReference>
<dbReference type="PANTHER" id="PTHR43790">
    <property type="entry name" value="CARBOHYDRATE TRANSPORT ATP-BINDING PROTEIN MG119-RELATED"/>
    <property type="match status" value="1"/>
</dbReference>
<evidence type="ECO:0000256" key="9">
    <source>
        <dbReference type="ARBA" id="ARBA00022840"/>
    </source>
</evidence>
<organism evidence="15 16">
    <name type="scientific">Cohnella thailandensis</name>
    <dbReference type="NCBI Taxonomy" id="557557"/>
    <lineage>
        <taxon>Bacteria</taxon>
        <taxon>Bacillati</taxon>
        <taxon>Bacillota</taxon>
        <taxon>Bacilli</taxon>
        <taxon>Bacillales</taxon>
        <taxon>Paenibacillaceae</taxon>
        <taxon>Cohnella</taxon>
    </lineage>
</organism>
<dbReference type="EMBL" id="JACJVQ010000014">
    <property type="protein sequence ID" value="MBB6635645.1"/>
    <property type="molecule type" value="Genomic_DNA"/>
</dbReference>
<keyword evidence="11 13" id="KW-1133">Transmembrane helix</keyword>
<keyword evidence="12 13" id="KW-0472">Membrane</keyword>
<keyword evidence="10" id="KW-1278">Translocase</keyword>
<gene>
    <name evidence="15" type="ORF">H7B67_16110</name>
</gene>
<feature type="transmembrane region" description="Helical" evidence="13">
    <location>
        <begin position="49"/>
        <end position="67"/>
    </location>
</feature>
<feature type="transmembrane region" description="Helical" evidence="13">
    <location>
        <begin position="74"/>
        <end position="91"/>
    </location>
</feature>
<evidence type="ECO:0000256" key="11">
    <source>
        <dbReference type="ARBA" id="ARBA00022989"/>
    </source>
</evidence>
<dbReference type="GO" id="GO:0005886">
    <property type="term" value="C:plasma membrane"/>
    <property type="evidence" value="ECO:0007669"/>
    <property type="project" value="UniProtKB-SubCell"/>
</dbReference>
<feature type="transmembrane region" description="Helical" evidence="13">
    <location>
        <begin position="296"/>
        <end position="313"/>
    </location>
</feature>
<proteinExistence type="predicted"/>
<feature type="transmembrane region" description="Helical" evidence="13">
    <location>
        <begin position="217"/>
        <end position="236"/>
    </location>
</feature>